<proteinExistence type="predicted"/>
<dbReference type="InterPro" id="IPR010982">
    <property type="entry name" value="Lambda_DNA-bd_dom_sf"/>
</dbReference>
<dbReference type="SUPFAM" id="SSF47413">
    <property type="entry name" value="lambda repressor-like DNA-binding domains"/>
    <property type="match status" value="1"/>
</dbReference>
<dbReference type="AlphaFoldDB" id="B6FW69"/>
<dbReference type="Gene3D" id="1.10.260.40">
    <property type="entry name" value="lambda repressor-like DNA-binding domains"/>
    <property type="match status" value="1"/>
</dbReference>
<organism evidence="1 2">
    <name type="scientific">Peptacetobacter hiranonis (strain DSM 13275 / JCM 10541 / KCTC 15199 / TO-931)</name>
    <name type="common">Clostridium hiranonis</name>
    <dbReference type="NCBI Taxonomy" id="500633"/>
    <lineage>
        <taxon>Bacteria</taxon>
        <taxon>Bacillati</taxon>
        <taxon>Bacillota</taxon>
        <taxon>Clostridia</taxon>
        <taxon>Peptostreptococcales</taxon>
        <taxon>Peptostreptococcaceae</taxon>
        <taxon>Peptacetobacter</taxon>
    </lineage>
</organism>
<dbReference type="GO" id="GO:0003677">
    <property type="term" value="F:DNA binding"/>
    <property type="evidence" value="ECO:0007669"/>
    <property type="project" value="InterPro"/>
</dbReference>
<accession>B6FW69</accession>
<protein>
    <recommendedName>
        <fullName evidence="3">XRE family transcriptional regulator</fullName>
    </recommendedName>
</protein>
<evidence type="ECO:0008006" key="3">
    <source>
        <dbReference type="Google" id="ProtNLM"/>
    </source>
</evidence>
<comment type="caution">
    <text evidence="1">The sequence shown here is derived from an EMBL/GenBank/DDBJ whole genome shotgun (WGS) entry which is preliminary data.</text>
</comment>
<keyword evidence="2" id="KW-1185">Reference proteome</keyword>
<dbReference type="STRING" id="500633.CLOHIR_00118"/>
<dbReference type="RefSeq" id="WP_006439036.1">
    <property type="nucleotide sequence ID" value="NZ_DS995355.1"/>
</dbReference>
<sequence>MNSKINKKLFCEIEKYIKDRYIGEYLFSDSEIIICNLNSEDKCLQIDDDSEICEMQDFLKSRRKISEYDLEQQLEKSFSEELLSIIEKRNLKTSDVYRKANIDRKHFSKIKNNPDYRPSKITAIAFALAFELDLDETDDFIGKAGYKLTHSSRFDIIIEYCIENKIYDVLEVNDILYDFGENLIGC</sequence>
<dbReference type="HOGENOM" id="CLU_069579_1_1_9"/>
<name>B6FW69_PEPHT</name>
<dbReference type="eggNOG" id="COG2110">
    <property type="taxonomic scope" value="Bacteria"/>
</dbReference>
<reference evidence="1 2" key="2">
    <citation type="submission" date="2008-10" db="EMBL/GenBank/DDBJ databases">
        <title>Draft genome sequence of Clostridium hiranonis (DSM 13275).</title>
        <authorList>
            <person name="Sudarsanam P."/>
            <person name="Ley R."/>
            <person name="Guruge J."/>
            <person name="Turnbaugh P.J."/>
            <person name="Mahowald M."/>
            <person name="Liep D."/>
            <person name="Gordon J."/>
        </authorList>
    </citation>
    <scope>NUCLEOTIDE SEQUENCE [LARGE SCALE GENOMIC DNA]</scope>
    <source>
        <strain evidence="1 2">DSM 13275</strain>
    </source>
</reference>
<evidence type="ECO:0000313" key="1">
    <source>
        <dbReference type="EMBL" id="EEA86196.1"/>
    </source>
</evidence>
<dbReference type="EMBL" id="ABWP01000006">
    <property type="protein sequence ID" value="EEA86196.1"/>
    <property type="molecule type" value="Genomic_DNA"/>
</dbReference>
<reference evidence="1 2" key="1">
    <citation type="submission" date="2008-09" db="EMBL/GenBank/DDBJ databases">
        <authorList>
            <person name="Fulton L."/>
            <person name="Clifton S."/>
            <person name="Fulton B."/>
            <person name="Xu J."/>
            <person name="Minx P."/>
            <person name="Pepin K.H."/>
            <person name="Johnson M."/>
            <person name="Thiruvilangam P."/>
            <person name="Bhonagiri V."/>
            <person name="Nash W.E."/>
            <person name="Mardis E.R."/>
            <person name="Wilson R.K."/>
        </authorList>
    </citation>
    <scope>NUCLEOTIDE SEQUENCE [LARGE SCALE GENOMIC DNA]</scope>
    <source>
        <strain evidence="1 2">DSM 13275</strain>
    </source>
</reference>
<dbReference type="OrthoDB" id="6194521at2"/>
<dbReference type="Proteomes" id="UP000003178">
    <property type="component" value="Unassembled WGS sequence"/>
</dbReference>
<gene>
    <name evidence="1" type="ORF">CLOHIR_00118</name>
</gene>
<evidence type="ECO:0000313" key="2">
    <source>
        <dbReference type="Proteomes" id="UP000003178"/>
    </source>
</evidence>